<evidence type="ECO:0000256" key="3">
    <source>
        <dbReference type="ARBA" id="ARBA00022448"/>
    </source>
</evidence>
<evidence type="ECO:0000256" key="2">
    <source>
        <dbReference type="ARBA" id="ARBA00007069"/>
    </source>
</evidence>
<dbReference type="GO" id="GO:0005886">
    <property type="term" value="C:plasma membrane"/>
    <property type="evidence" value="ECO:0007669"/>
    <property type="project" value="UniProtKB-SubCell"/>
</dbReference>
<keyword evidence="5 8" id="KW-0812">Transmembrane</keyword>
<proteinExistence type="inferred from homology"/>
<dbReference type="Pfam" id="PF00528">
    <property type="entry name" value="BPD_transp_1"/>
    <property type="match status" value="1"/>
</dbReference>
<evidence type="ECO:0000256" key="6">
    <source>
        <dbReference type="ARBA" id="ARBA00022989"/>
    </source>
</evidence>
<feature type="transmembrane region" description="Helical" evidence="8">
    <location>
        <begin position="12"/>
        <end position="33"/>
    </location>
</feature>
<dbReference type="CDD" id="cd06261">
    <property type="entry name" value="TM_PBP2"/>
    <property type="match status" value="1"/>
</dbReference>
<evidence type="ECO:0000256" key="8">
    <source>
        <dbReference type="SAM" id="Phobius"/>
    </source>
</evidence>
<feature type="transmembrane region" description="Helical" evidence="8">
    <location>
        <begin position="65"/>
        <end position="90"/>
    </location>
</feature>
<protein>
    <recommendedName>
        <fullName evidence="9">ABC transmembrane type-1 domain-containing protein</fullName>
    </recommendedName>
</protein>
<evidence type="ECO:0000256" key="4">
    <source>
        <dbReference type="ARBA" id="ARBA00022475"/>
    </source>
</evidence>
<comment type="subcellular location">
    <subcellularLocation>
        <location evidence="1">Cell membrane</location>
        <topology evidence="1">Multi-pass membrane protein</topology>
    </subcellularLocation>
</comment>
<feature type="domain" description="ABC transmembrane type-1" evidence="9">
    <location>
        <begin position="65"/>
        <end position="269"/>
    </location>
</feature>
<keyword evidence="3" id="KW-0813">Transport</keyword>
<reference evidence="10" key="1">
    <citation type="submission" date="2019-08" db="EMBL/GenBank/DDBJ databases">
        <authorList>
            <person name="Kucharzyk K."/>
            <person name="Murdoch R.W."/>
            <person name="Higgins S."/>
            <person name="Loffler F."/>
        </authorList>
    </citation>
    <scope>NUCLEOTIDE SEQUENCE</scope>
</reference>
<evidence type="ECO:0000256" key="1">
    <source>
        <dbReference type="ARBA" id="ARBA00004651"/>
    </source>
</evidence>
<feature type="transmembrane region" description="Helical" evidence="8">
    <location>
        <begin position="102"/>
        <end position="124"/>
    </location>
</feature>
<dbReference type="PANTHER" id="PTHR42929:SF1">
    <property type="entry name" value="INNER MEMBRANE ABC TRANSPORTER PERMEASE PROTEIN YDCU-RELATED"/>
    <property type="match status" value="1"/>
</dbReference>
<feature type="transmembrane region" description="Helical" evidence="8">
    <location>
        <begin position="248"/>
        <end position="272"/>
    </location>
</feature>
<evidence type="ECO:0000313" key="10">
    <source>
        <dbReference type="EMBL" id="MPM66399.1"/>
    </source>
</evidence>
<evidence type="ECO:0000259" key="9">
    <source>
        <dbReference type="PROSITE" id="PS50928"/>
    </source>
</evidence>
<keyword evidence="4" id="KW-1003">Cell membrane</keyword>
<accession>A0A645BLP8</accession>
<comment type="similarity">
    <text evidence="2">Belongs to the binding-protein-dependent transport system permease family. CysTW subfamily.</text>
</comment>
<gene>
    <name evidence="10" type="ORF">SDC9_113306</name>
</gene>
<dbReference type="AlphaFoldDB" id="A0A645BLP8"/>
<sequence length="285" mass="31964">MKTKGNVKKNLIVLAMLAPALLITIGIVIYPIVNTVINSFLDASGKPTLAHYIYLFTDELAMAHIVYTLWVASLTVVISMVFAYLLALYLRFSDTRISKTIGTLYLLPRFIPNLVTIYAVMTIVRDSGLINRIFMEFGVNFKPGLLFNSKGVIMMNVIFNIPFATMIIVAALSGISESIVESARDVGAGRFRVFFQMVLPLSFKDVMIAMVFIFMSNISSFTTPYLIGRNHPLLLGVYLRKTFANREYNLAAAISVVIFLFSSISAFVYLYTNLKEKDWEARAPQ</sequence>
<dbReference type="GO" id="GO:0055085">
    <property type="term" value="P:transmembrane transport"/>
    <property type="evidence" value="ECO:0007669"/>
    <property type="project" value="InterPro"/>
</dbReference>
<feature type="transmembrane region" description="Helical" evidence="8">
    <location>
        <begin position="153"/>
        <end position="175"/>
    </location>
</feature>
<dbReference type="Gene3D" id="1.10.3720.10">
    <property type="entry name" value="MetI-like"/>
    <property type="match status" value="1"/>
</dbReference>
<dbReference type="SUPFAM" id="SSF161098">
    <property type="entry name" value="MetI-like"/>
    <property type="match status" value="1"/>
</dbReference>
<dbReference type="EMBL" id="VSSQ01021061">
    <property type="protein sequence ID" value="MPM66399.1"/>
    <property type="molecule type" value="Genomic_DNA"/>
</dbReference>
<evidence type="ECO:0000256" key="7">
    <source>
        <dbReference type="ARBA" id="ARBA00023136"/>
    </source>
</evidence>
<dbReference type="InterPro" id="IPR000515">
    <property type="entry name" value="MetI-like"/>
</dbReference>
<dbReference type="PROSITE" id="PS50928">
    <property type="entry name" value="ABC_TM1"/>
    <property type="match status" value="1"/>
</dbReference>
<name>A0A645BLP8_9ZZZZ</name>
<keyword evidence="6 8" id="KW-1133">Transmembrane helix</keyword>
<comment type="caution">
    <text evidence="10">The sequence shown here is derived from an EMBL/GenBank/DDBJ whole genome shotgun (WGS) entry which is preliminary data.</text>
</comment>
<keyword evidence="7 8" id="KW-0472">Membrane</keyword>
<evidence type="ECO:0000256" key="5">
    <source>
        <dbReference type="ARBA" id="ARBA00022692"/>
    </source>
</evidence>
<dbReference type="PANTHER" id="PTHR42929">
    <property type="entry name" value="INNER MEMBRANE ABC TRANSPORTER PERMEASE PROTEIN YDCU-RELATED-RELATED"/>
    <property type="match status" value="1"/>
</dbReference>
<dbReference type="InterPro" id="IPR035906">
    <property type="entry name" value="MetI-like_sf"/>
</dbReference>
<organism evidence="10">
    <name type="scientific">bioreactor metagenome</name>
    <dbReference type="NCBI Taxonomy" id="1076179"/>
    <lineage>
        <taxon>unclassified sequences</taxon>
        <taxon>metagenomes</taxon>
        <taxon>ecological metagenomes</taxon>
    </lineage>
</organism>